<dbReference type="EMBL" id="CP024621">
    <property type="protein sequence ID" value="QHD50054.1"/>
    <property type="molecule type" value="Genomic_DNA"/>
</dbReference>
<accession>A0A857GNC1</accession>
<dbReference type="Proteomes" id="UP000463949">
    <property type="component" value="Chromosome"/>
</dbReference>
<name>A0A857GNC1_9GAMM</name>
<organism evidence="1 2">
    <name type="scientific">Vreelandella aquamarina</name>
    <dbReference type="NCBI Taxonomy" id="77097"/>
    <lineage>
        <taxon>Bacteria</taxon>
        <taxon>Pseudomonadati</taxon>
        <taxon>Pseudomonadota</taxon>
        <taxon>Gammaproteobacteria</taxon>
        <taxon>Oceanospirillales</taxon>
        <taxon>Halomonadaceae</taxon>
        <taxon>Vreelandella</taxon>
    </lineage>
</organism>
<dbReference type="AlphaFoldDB" id="A0A857GNC1"/>
<evidence type="ECO:0000313" key="1">
    <source>
        <dbReference type="EMBL" id="QHD50054.1"/>
    </source>
</evidence>
<proteinExistence type="predicted"/>
<dbReference type="KEGG" id="hmd:CTT34_10310"/>
<reference evidence="1 2" key="1">
    <citation type="submission" date="2017-10" db="EMBL/GenBank/DDBJ databases">
        <title>Coral associated bacteria.</title>
        <authorList>
            <person name="Wang X."/>
        </authorList>
    </citation>
    <scope>NUCLEOTIDE SEQUENCE [LARGE SCALE GENOMIC DNA]</scope>
    <source>
        <strain evidence="1 2">SCSIO 43005</strain>
    </source>
</reference>
<evidence type="ECO:0000313" key="2">
    <source>
        <dbReference type="Proteomes" id="UP000463949"/>
    </source>
</evidence>
<protein>
    <submittedName>
        <fullName evidence="1">Uncharacterized protein</fullName>
    </submittedName>
</protein>
<gene>
    <name evidence="1" type="ORF">CTT34_10310</name>
</gene>
<sequence length="67" mass="7449">MTEGRRDVSRNDALANARRAIAALRPGDVFHVVNTTPYGEFLEYGTSRMAPYAVYQKAANNLRGKYG</sequence>